<dbReference type="OrthoDB" id="647021at2"/>
<gene>
    <name evidence="1" type="ORF">SAMN04488505_1011387</name>
</gene>
<reference evidence="1 2" key="1">
    <citation type="submission" date="2016-10" db="EMBL/GenBank/DDBJ databases">
        <authorList>
            <person name="de Groot N.N."/>
        </authorList>
    </citation>
    <scope>NUCLEOTIDE SEQUENCE [LARGE SCALE GENOMIC DNA]</scope>
    <source>
        <strain evidence="1 2">DSM 21039</strain>
    </source>
</reference>
<dbReference type="Pfam" id="PF01374">
    <property type="entry name" value="Glyco_hydro_46"/>
    <property type="match status" value="1"/>
</dbReference>
<dbReference type="EMBL" id="FOBB01000001">
    <property type="protein sequence ID" value="SEL05428.1"/>
    <property type="molecule type" value="Genomic_DNA"/>
</dbReference>
<evidence type="ECO:0000313" key="1">
    <source>
        <dbReference type="EMBL" id="SEL05428.1"/>
    </source>
</evidence>
<name>A0A1H7M364_9BACT</name>
<sequence length="224" mass="24969">MITDAQKKKIIQIVNVMETGTPEGKYDQVTLLADGKGGVKQITYGRSQATEQGNLKNIIERYVNAGGKFAANFEPYLPKIGKQSLVNDDEFKRLLKVSAQQDPIMHDAQDATFEILYYVPATHFFNAEGFTLPLSMLVIYDSFIHSGGVPAVVRARFPEKTPANGGDEKAWVTAYTKARQDWLANHPKKAVRPSVYRTKSYLVAIQQDNWMLAQPLNAHGVIVP</sequence>
<dbReference type="Proteomes" id="UP000198984">
    <property type="component" value="Unassembled WGS sequence"/>
</dbReference>
<dbReference type="InterPro" id="IPR000400">
    <property type="entry name" value="Glyco_hydro_46"/>
</dbReference>
<organism evidence="1 2">
    <name type="scientific">Chitinophaga rupis</name>
    <dbReference type="NCBI Taxonomy" id="573321"/>
    <lineage>
        <taxon>Bacteria</taxon>
        <taxon>Pseudomonadati</taxon>
        <taxon>Bacteroidota</taxon>
        <taxon>Chitinophagia</taxon>
        <taxon>Chitinophagales</taxon>
        <taxon>Chitinophagaceae</taxon>
        <taxon>Chitinophaga</taxon>
    </lineage>
</organism>
<dbReference type="RefSeq" id="WP_089907922.1">
    <property type="nucleotide sequence ID" value="NZ_FOBB01000001.1"/>
</dbReference>
<protein>
    <submittedName>
        <fullName evidence="1">Chitosanase</fullName>
    </submittedName>
</protein>
<accession>A0A1H7M364</accession>
<dbReference type="AlphaFoldDB" id="A0A1H7M364"/>
<dbReference type="GO" id="GO:0005975">
    <property type="term" value="P:carbohydrate metabolic process"/>
    <property type="evidence" value="ECO:0007669"/>
    <property type="project" value="InterPro"/>
</dbReference>
<dbReference type="GO" id="GO:0016977">
    <property type="term" value="F:chitosanase activity"/>
    <property type="evidence" value="ECO:0007669"/>
    <property type="project" value="InterPro"/>
</dbReference>
<dbReference type="InterPro" id="IPR023346">
    <property type="entry name" value="Lysozyme-like_dom_sf"/>
</dbReference>
<keyword evidence="2" id="KW-1185">Reference proteome</keyword>
<dbReference type="GO" id="GO:0005576">
    <property type="term" value="C:extracellular region"/>
    <property type="evidence" value="ECO:0007669"/>
    <property type="project" value="InterPro"/>
</dbReference>
<dbReference type="STRING" id="573321.SAMN04488505_1011387"/>
<proteinExistence type="predicted"/>
<dbReference type="SUPFAM" id="SSF53955">
    <property type="entry name" value="Lysozyme-like"/>
    <property type="match status" value="1"/>
</dbReference>
<evidence type="ECO:0000313" key="2">
    <source>
        <dbReference type="Proteomes" id="UP000198984"/>
    </source>
</evidence>
<dbReference type="Gene3D" id="1.20.141.10">
    <property type="entry name" value="Chitosanase, subunit A, domain 1"/>
    <property type="match status" value="1"/>
</dbReference>